<sequence length="194" mass="21959">MGPWYSRGVVRCYLISRKRLAALISIPVSGRIITVHYRDRRLPQNHSTSIRDNGRLNGGDPTPKELQRPKRREEGGMGWTRESFQRGIIKAALPSDLESLLGPWLLLRGVQAGERVRYSLSPLRSVRYPSATLSRRSPPFPPNQPTNQPPTRPPASSSYHRSFSASPPQTTPLLTLLIPRFPRKHTHTEARRST</sequence>
<reference evidence="2 3" key="1">
    <citation type="submission" date="2023-03" db="EMBL/GenBank/DDBJ databases">
        <title>High recombination rates correlate with genetic variation in Cardiocondyla obscurior ants.</title>
        <authorList>
            <person name="Errbii M."/>
        </authorList>
    </citation>
    <scope>NUCLEOTIDE SEQUENCE [LARGE SCALE GENOMIC DNA]</scope>
    <source>
        <strain evidence="2">Alpha-2009</strain>
        <tissue evidence="2">Whole body</tissue>
    </source>
</reference>
<feature type="compositionally biased region" description="Pro residues" evidence="1">
    <location>
        <begin position="138"/>
        <end position="153"/>
    </location>
</feature>
<protein>
    <submittedName>
        <fullName evidence="2">Uncharacterized protein</fullName>
    </submittedName>
</protein>
<name>A0AAW2GKI6_9HYME</name>
<dbReference type="Proteomes" id="UP001430953">
    <property type="component" value="Unassembled WGS sequence"/>
</dbReference>
<feature type="compositionally biased region" description="Basic and acidic residues" evidence="1">
    <location>
        <begin position="62"/>
        <end position="75"/>
    </location>
</feature>
<evidence type="ECO:0000313" key="3">
    <source>
        <dbReference type="Proteomes" id="UP001430953"/>
    </source>
</evidence>
<keyword evidence="3" id="KW-1185">Reference proteome</keyword>
<feature type="compositionally biased region" description="Low complexity" evidence="1">
    <location>
        <begin position="154"/>
        <end position="179"/>
    </location>
</feature>
<dbReference type="EMBL" id="JADYXP020000003">
    <property type="protein sequence ID" value="KAL0128736.1"/>
    <property type="molecule type" value="Genomic_DNA"/>
</dbReference>
<feature type="region of interest" description="Disordered" evidence="1">
    <location>
        <begin position="129"/>
        <end position="194"/>
    </location>
</feature>
<dbReference type="AlphaFoldDB" id="A0AAW2GKI6"/>
<gene>
    <name evidence="2" type="ORF">PUN28_003841</name>
</gene>
<evidence type="ECO:0000256" key="1">
    <source>
        <dbReference type="SAM" id="MobiDB-lite"/>
    </source>
</evidence>
<evidence type="ECO:0000313" key="2">
    <source>
        <dbReference type="EMBL" id="KAL0128736.1"/>
    </source>
</evidence>
<feature type="region of interest" description="Disordered" evidence="1">
    <location>
        <begin position="44"/>
        <end position="79"/>
    </location>
</feature>
<organism evidence="2 3">
    <name type="scientific">Cardiocondyla obscurior</name>
    <dbReference type="NCBI Taxonomy" id="286306"/>
    <lineage>
        <taxon>Eukaryota</taxon>
        <taxon>Metazoa</taxon>
        <taxon>Ecdysozoa</taxon>
        <taxon>Arthropoda</taxon>
        <taxon>Hexapoda</taxon>
        <taxon>Insecta</taxon>
        <taxon>Pterygota</taxon>
        <taxon>Neoptera</taxon>
        <taxon>Endopterygota</taxon>
        <taxon>Hymenoptera</taxon>
        <taxon>Apocrita</taxon>
        <taxon>Aculeata</taxon>
        <taxon>Formicoidea</taxon>
        <taxon>Formicidae</taxon>
        <taxon>Myrmicinae</taxon>
        <taxon>Cardiocondyla</taxon>
    </lineage>
</organism>
<proteinExistence type="predicted"/>
<comment type="caution">
    <text evidence="2">The sequence shown here is derived from an EMBL/GenBank/DDBJ whole genome shotgun (WGS) entry which is preliminary data.</text>
</comment>
<accession>A0AAW2GKI6</accession>